<dbReference type="STRING" id="484498.SAMN05421686_103218"/>
<gene>
    <name evidence="2" type="ORF">SAMN05421686_103218</name>
</gene>
<dbReference type="InterPro" id="IPR018636">
    <property type="entry name" value="DUF2058"/>
</dbReference>
<organism evidence="2 3">
    <name type="scientific">Thalassolituus maritimus</name>
    <dbReference type="NCBI Taxonomy" id="484498"/>
    <lineage>
        <taxon>Bacteria</taxon>
        <taxon>Pseudomonadati</taxon>
        <taxon>Pseudomonadota</taxon>
        <taxon>Gammaproteobacteria</taxon>
        <taxon>Oceanospirillales</taxon>
        <taxon>Oceanospirillaceae</taxon>
        <taxon>Thalassolituus</taxon>
    </lineage>
</organism>
<evidence type="ECO:0000256" key="1">
    <source>
        <dbReference type="SAM" id="MobiDB-lite"/>
    </source>
</evidence>
<accession>A0A1N7L162</accession>
<reference evidence="3" key="1">
    <citation type="submission" date="2017-01" db="EMBL/GenBank/DDBJ databases">
        <authorList>
            <person name="Varghese N."/>
            <person name="Submissions S."/>
        </authorList>
    </citation>
    <scope>NUCLEOTIDE SEQUENCE [LARGE SCALE GENOMIC DNA]</scope>
    <source>
        <strain evidence="3">DSM 24913</strain>
    </source>
</reference>
<feature type="compositionally biased region" description="Basic and acidic residues" evidence="1">
    <location>
        <begin position="23"/>
        <end position="70"/>
    </location>
</feature>
<dbReference type="Proteomes" id="UP000185639">
    <property type="component" value="Unassembled WGS sequence"/>
</dbReference>
<name>A0A1N7L162_9GAMM</name>
<keyword evidence="3" id="KW-1185">Reference proteome</keyword>
<dbReference type="OrthoDB" id="5294470at2"/>
<feature type="compositionally biased region" description="Low complexity" evidence="1">
    <location>
        <begin position="1"/>
        <end position="15"/>
    </location>
</feature>
<evidence type="ECO:0000313" key="3">
    <source>
        <dbReference type="Proteomes" id="UP000185639"/>
    </source>
</evidence>
<dbReference type="RefSeq" id="WP_076514742.1">
    <property type="nucleotide sequence ID" value="NZ_FTOH01000003.1"/>
</dbReference>
<dbReference type="AlphaFoldDB" id="A0A1N7L162"/>
<evidence type="ECO:0000313" key="2">
    <source>
        <dbReference type="EMBL" id="SIS67554.1"/>
    </source>
</evidence>
<protein>
    <recommendedName>
        <fullName evidence="4">Nucleoprotein/polynucleotide-associated enzyme</fullName>
    </recommendedName>
</protein>
<sequence>MAKSLQDQLLGLGLTDAKKQKKNDKEKKRQEHLKRTGQENNADESREKAEQARKEKAARDKELNKQRDEEAQKKAIKAQVQQLVDNNLISAAQGDIKYQFVDGKKVKSLYVDQAVWDRLSKGQLAIIAHRNSYAVIPLQVAEKIRERDDGHFIVIAEQTDGQMDEDDPYAAYQIPDDLMW</sequence>
<dbReference type="Pfam" id="PF09831">
    <property type="entry name" value="DUF2058"/>
    <property type="match status" value="1"/>
</dbReference>
<dbReference type="EMBL" id="FTOH01000003">
    <property type="protein sequence ID" value="SIS67554.1"/>
    <property type="molecule type" value="Genomic_DNA"/>
</dbReference>
<evidence type="ECO:0008006" key="4">
    <source>
        <dbReference type="Google" id="ProtNLM"/>
    </source>
</evidence>
<feature type="region of interest" description="Disordered" evidence="1">
    <location>
        <begin position="1"/>
        <end position="70"/>
    </location>
</feature>
<proteinExistence type="predicted"/>